<dbReference type="AlphaFoldDB" id="A0A4D4MPR0"/>
<comment type="caution">
    <text evidence="2">The sequence shown here is derived from an EMBL/GenBank/DDBJ whole genome shotgun (WGS) entry which is preliminary data.</text>
</comment>
<gene>
    <name evidence="1" type="ORF">SAV14893_050520</name>
    <name evidence="2" type="ORF">SAV31267_036080</name>
</gene>
<dbReference type="EMBL" id="BJHX01000001">
    <property type="protein sequence ID" value="GDY65659.1"/>
    <property type="molecule type" value="Genomic_DNA"/>
</dbReference>
<dbReference type="Proteomes" id="UP000299211">
    <property type="component" value="Unassembled WGS sequence"/>
</dbReference>
<proteinExistence type="predicted"/>
<accession>A0A4D4MPR0</accession>
<evidence type="ECO:0000313" key="4">
    <source>
        <dbReference type="Proteomes" id="UP000302139"/>
    </source>
</evidence>
<dbReference type="STRING" id="33903.AQJ43_23810"/>
<sequence length="315" mass="34211">MDVNRIFGELFPGARQFAQSALDALSKDDEQVFLLHAGVSIERLAKAVLAQKSPFLLLETKGNGNEDALFQIAGLEQGKKIRTIGAATAIARLKRLGVLPQTKDTELDELIELRNGVAHLTAAHDGSFDALAKFVGTSTTLLTAWGRSGPEHYWGPHYGLVELTLSEAGEKAARHFSRLVEQARYRVAQRAQALPQTAMEALLKERSINVAMTWPNSRTVLLPHKCPACGNLGALLTGPPVLITSGKPGEAFPRRFFCPICELDLRTPEELTSAGMDSRVPLVEANGERVLTEAEEALWHQFPDGGGDENVSAAR</sequence>
<reference evidence="1 4" key="2">
    <citation type="submission" date="2019-04" db="EMBL/GenBank/DDBJ databases">
        <title>Draft genome sequences of Streptomyces avermitilis NBRC 14893.</title>
        <authorList>
            <person name="Komaki H."/>
            <person name="Tamura T."/>
            <person name="Hosoyama A."/>
        </authorList>
    </citation>
    <scope>NUCLEOTIDE SEQUENCE [LARGE SCALE GENOMIC DNA]</scope>
    <source>
        <strain evidence="1 4">NBRC 14893</strain>
    </source>
</reference>
<evidence type="ECO:0000313" key="2">
    <source>
        <dbReference type="EMBL" id="GDY74123.1"/>
    </source>
</evidence>
<protein>
    <submittedName>
        <fullName evidence="2">Uncharacterized protein</fullName>
    </submittedName>
</protein>
<dbReference type="RefSeq" id="WP_010986904.1">
    <property type="nucleotide sequence ID" value="NZ_BAABTN010000049.1"/>
</dbReference>
<dbReference type="GeneID" id="41542594"/>
<evidence type="ECO:0000313" key="3">
    <source>
        <dbReference type="Proteomes" id="UP000299211"/>
    </source>
</evidence>
<reference evidence="2 3" key="1">
    <citation type="submission" date="2019-04" db="EMBL/GenBank/DDBJ databases">
        <title>Draft genome sequences of Streptomyces avermitilis ATCC 31267.</title>
        <authorList>
            <person name="Komaki H."/>
            <person name="Tamura T."/>
            <person name="Hosoyama A."/>
        </authorList>
    </citation>
    <scope>NUCLEOTIDE SEQUENCE [LARGE SCALE GENOMIC DNA]</scope>
    <source>
        <strain evidence="2 3">ATCC 31267</strain>
    </source>
</reference>
<dbReference type="EMBL" id="BJHY01000001">
    <property type="protein sequence ID" value="GDY74123.1"/>
    <property type="molecule type" value="Genomic_DNA"/>
</dbReference>
<dbReference type="Proteomes" id="UP000302139">
    <property type="component" value="Unassembled WGS sequence"/>
</dbReference>
<evidence type="ECO:0000313" key="1">
    <source>
        <dbReference type="EMBL" id="GDY65659.1"/>
    </source>
</evidence>
<organism evidence="2 3">
    <name type="scientific">Streptomyces avermitilis</name>
    <dbReference type="NCBI Taxonomy" id="33903"/>
    <lineage>
        <taxon>Bacteria</taxon>
        <taxon>Bacillati</taxon>
        <taxon>Actinomycetota</taxon>
        <taxon>Actinomycetes</taxon>
        <taxon>Kitasatosporales</taxon>
        <taxon>Streptomycetaceae</taxon>
        <taxon>Streptomyces</taxon>
    </lineage>
</organism>
<name>A0A4D4MPR0_STRAX</name>